<sequence length="129" mass="13520">MSPGPGSTSTIDMPWCRGVAFGSVLHSTAKSPDRRALLIHVLQPLINNPAEPSGPSANAVVDMFCRSEPPPGSVSAMVARSSPLAIGGRYVRRCSSVPNRVSNLATTVCPPIAPARLIQPRASSWVTCT</sequence>
<protein>
    <submittedName>
        <fullName evidence="1">Uncharacterized protein</fullName>
    </submittedName>
</protein>
<name>A0A655FZ18_MYCTX</name>
<evidence type="ECO:0000313" key="2">
    <source>
        <dbReference type="Proteomes" id="UP000039217"/>
    </source>
</evidence>
<evidence type="ECO:0000313" key="1">
    <source>
        <dbReference type="EMBL" id="CNW67767.1"/>
    </source>
</evidence>
<organism evidence="1 2">
    <name type="scientific">Mycobacterium tuberculosis</name>
    <dbReference type="NCBI Taxonomy" id="1773"/>
    <lineage>
        <taxon>Bacteria</taxon>
        <taxon>Bacillati</taxon>
        <taxon>Actinomycetota</taxon>
        <taxon>Actinomycetes</taxon>
        <taxon>Mycobacteriales</taxon>
        <taxon>Mycobacteriaceae</taxon>
        <taxon>Mycobacterium</taxon>
        <taxon>Mycobacterium tuberculosis complex</taxon>
    </lineage>
</organism>
<gene>
    <name evidence="1" type="ORF">ERS007661_04190</name>
</gene>
<reference evidence="1 2" key="1">
    <citation type="submission" date="2015-03" db="EMBL/GenBank/DDBJ databases">
        <authorList>
            <consortium name="Pathogen Informatics"/>
        </authorList>
    </citation>
    <scope>NUCLEOTIDE SEQUENCE [LARGE SCALE GENOMIC DNA]</scope>
    <source>
        <strain evidence="1 2">D00501624</strain>
    </source>
</reference>
<proteinExistence type="predicted"/>
<dbReference type="Proteomes" id="UP000039217">
    <property type="component" value="Unassembled WGS sequence"/>
</dbReference>
<accession>A0A655FZ18</accession>
<dbReference type="EMBL" id="CQQC01002283">
    <property type="protein sequence ID" value="CNW67767.1"/>
    <property type="molecule type" value="Genomic_DNA"/>
</dbReference>
<dbReference type="AlphaFoldDB" id="A0A655FZ18"/>